<feature type="transmembrane region" description="Helical" evidence="2">
    <location>
        <begin position="189"/>
        <end position="210"/>
    </location>
</feature>
<evidence type="ECO:0000256" key="1">
    <source>
        <dbReference type="SAM" id="MobiDB-lite"/>
    </source>
</evidence>
<gene>
    <name evidence="3" type="ORF">GCM10009750_10010</name>
</gene>
<evidence type="ECO:0000313" key="4">
    <source>
        <dbReference type="Proteomes" id="UP001501746"/>
    </source>
</evidence>
<feature type="transmembrane region" description="Helical" evidence="2">
    <location>
        <begin position="222"/>
        <end position="245"/>
    </location>
</feature>
<organism evidence="3 4">
    <name type="scientific">Agromyces salentinus</name>
    <dbReference type="NCBI Taxonomy" id="269421"/>
    <lineage>
        <taxon>Bacteria</taxon>
        <taxon>Bacillati</taxon>
        <taxon>Actinomycetota</taxon>
        <taxon>Actinomycetes</taxon>
        <taxon>Micrococcales</taxon>
        <taxon>Microbacteriaceae</taxon>
        <taxon>Agromyces</taxon>
    </lineage>
</organism>
<protein>
    <submittedName>
        <fullName evidence="3">Uncharacterized protein</fullName>
    </submittedName>
</protein>
<comment type="caution">
    <text evidence="3">The sequence shown here is derived from an EMBL/GenBank/DDBJ whole genome shotgun (WGS) entry which is preliminary data.</text>
</comment>
<feature type="transmembrane region" description="Helical" evidence="2">
    <location>
        <begin position="94"/>
        <end position="114"/>
    </location>
</feature>
<accession>A0ABN2MIE9</accession>
<keyword evidence="2" id="KW-1133">Transmembrane helix</keyword>
<dbReference type="RefSeq" id="WP_157427078.1">
    <property type="nucleotide sequence ID" value="NZ_BAAANK010000002.1"/>
</dbReference>
<keyword evidence="4" id="KW-1185">Reference proteome</keyword>
<feature type="transmembrane region" description="Helical" evidence="2">
    <location>
        <begin position="252"/>
        <end position="275"/>
    </location>
</feature>
<feature type="region of interest" description="Disordered" evidence="1">
    <location>
        <begin position="1"/>
        <end position="33"/>
    </location>
</feature>
<feature type="transmembrane region" description="Helical" evidence="2">
    <location>
        <begin position="42"/>
        <end position="64"/>
    </location>
</feature>
<keyword evidence="2" id="KW-0812">Transmembrane</keyword>
<evidence type="ECO:0000256" key="2">
    <source>
        <dbReference type="SAM" id="Phobius"/>
    </source>
</evidence>
<feature type="transmembrane region" description="Helical" evidence="2">
    <location>
        <begin position="158"/>
        <end position="182"/>
    </location>
</feature>
<feature type="transmembrane region" description="Helical" evidence="2">
    <location>
        <begin position="305"/>
        <end position="326"/>
    </location>
</feature>
<keyword evidence="2" id="KW-0472">Membrane</keyword>
<evidence type="ECO:0000313" key="3">
    <source>
        <dbReference type="EMBL" id="GAA1828433.1"/>
    </source>
</evidence>
<name>A0ABN2MIE9_9MICO</name>
<reference evidence="3 4" key="1">
    <citation type="journal article" date="2019" name="Int. J. Syst. Evol. Microbiol.">
        <title>The Global Catalogue of Microorganisms (GCM) 10K type strain sequencing project: providing services to taxonomists for standard genome sequencing and annotation.</title>
        <authorList>
            <consortium name="The Broad Institute Genomics Platform"/>
            <consortium name="The Broad Institute Genome Sequencing Center for Infectious Disease"/>
            <person name="Wu L."/>
            <person name="Ma J."/>
        </authorList>
    </citation>
    <scope>NUCLEOTIDE SEQUENCE [LARGE SCALE GENOMIC DNA]</scope>
    <source>
        <strain evidence="3 4">JCM 14323</strain>
    </source>
</reference>
<dbReference type="EMBL" id="BAAANK010000002">
    <property type="protein sequence ID" value="GAA1828433.1"/>
    <property type="molecule type" value="Genomic_DNA"/>
</dbReference>
<dbReference type="Proteomes" id="UP001501746">
    <property type="component" value="Unassembled WGS sequence"/>
</dbReference>
<sequence length="342" mass="35429">MTDAGDRSEPQTEPGRDPGAHGPARPALVEEQPDSAPAVRTLPAWAGVLVGLGAAVVGLLPWLVAGMRLPLQNLWAFETMPDRMPLVLLPFSQYALTSIVGLIVTGSVVAGLLARILRPRMPRLGFAGLVVGLLATQGVAVLQTAVTVNGGLRGGAESALYLTGLVALSVFSMLIGLLMFWLVARAPRAGALIGLSFGAIAVGFWLGTLLHPIGSVITYDTAWISAVLRWTPAILVGASIAWCGLGTAGRVIAAIASLVVLWIAPALATAVSAAVGSRVLARRLDEMLDYGIGVFTAASTIPELVFPPLIVAVVVAAVGLVARALLARRSRGREREPGDELG</sequence>
<feature type="transmembrane region" description="Helical" evidence="2">
    <location>
        <begin position="126"/>
        <end position="146"/>
    </location>
</feature>
<proteinExistence type="predicted"/>
<feature type="compositionally biased region" description="Basic and acidic residues" evidence="1">
    <location>
        <begin position="1"/>
        <end position="19"/>
    </location>
</feature>